<accession>A0ABQ9FG77</accession>
<name>A0ABQ9FG77_TEGGR</name>
<feature type="region of interest" description="Disordered" evidence="1">
    <location>
        <begin position="1"/>
        <end position="30"/>
    </location>
</feature>
<comment type="caution">
    <text evidence="2">The sequence shown here is derived from an EMBL/GenBank/DDBJ whole genome shotgun (WGS) entry which is preliminary data.</text>
</comment>
<feature type="compositionally biased region" description="Polar residues" evidence="1">
    <location>
        <begin position="14"/>
        <end position="24"/>
    </location>
</feature>
<protein>
    <submittedName>
        <fullName evidence="2">Uncharacterized protein</fullName>
    </submittedName>
</protein>
<sequence>MEKRERTKMYRNGFFQNDQSSSQEEPAKSDSMKYMDWRNMTHDISQNQGPRTQNHYENPSFMPDVQTGKPPSYYYGYKIETYLYEVKFYVDYCNHGNKL</sequence>
<reference evidence="2 3" key="1">
    <citation type="submission" date="2022-12" db="EMBL/GenBank/DDBJ databases">
        <title>Chromosome-level genome of Tegillarca granosa.</title>
        <authorList>
            <person name="Kim J."/>
        </authorList>
    </citation>
    <scope>NUCLEOTIDE SEQUENCE [LARGE SCALE GENOMIC DNA]</scope>
    <source>
        <strain evidence="2">Teg-2019</strain>
        <tissue evidence="2">Adductor muscle</tissue>
    </source>
</reference>
<dbReference type="Proteomes" id="UP001217089">
    <property type="component" value="Unassembled WGS sequence"/>
</dbReference>
<keyword evidence="3" id="KW-1185">Reference proteome</keyword>
<organism evidence="2 3">
    <name type="scientific">Tegillarca granosa</name>
    <name type="common">Malaysian cockle</name>
    <name type="synonym">Anadara granosa</name>
    <dbReference type="NCBI Taxonomy" id="220873"/>
    <lineage>
        <taxon>Eukaryota</taxon>
        <taxon>Metazoa</taxon>
        <taxon>Spiralia</taxon>
        <taxon>Lophotrochozoa</taxon>
        <taxon>Mollusca</taxon>
        <taxon>Bivalvia</taxon>
        <taxon>Autobranchia</taxon>
        <taxon>Pteriomorphia</taxon>
        <taxon>Arcoida</taxon>
        <taxon>Arcoidea</taxon>
        <taxon>Arcidae</taxon>
        <taxon>Tegillarca</taxon>
    </lineage>
</organism>
<evidence type="ECO:0000313" key="3">
    <source>
        <dbReference type="Proteomes" id="UP001217089"/>
    </source>
</evidence>
<feature type="compositionally biased region" description="Polar residues" evidence="1">
    <location>
        <begin position="43"/>
        <end position="57"/>
    </location>
</feature>
<dbReference type="EMBL" id="JARBDR010000337">
    <property type="protein sequence ID" value="KAJ8315646.1"/>
    <property type="molecule type" value="Genomic_DNA"/>
</dbReference>
<evidence type="ECO:0000313" key="2">
    <source>
        <dbReference type="EMBL" id="KAJ8315646.1"/>
    </source>
</evidence>
<evidence type="ECO:0000256" key="1">
    <source>
        <dbReference type="SAM" id="MobiDB-lite"/>
    </source>
</evidence>
<feature type="region of interest" description="Disordered" evidence="1">
    <location>
        <begin position="43"/>
        <end position="64"/>
    </location>
</feature>
<gene>
    <name evidence="2" type="ORF">KUTeg_007796</name>
</gene>
<proteinExistence type="predicted"/>